<protein>
    <submittedName>
        <fullName evidence="2">Uncharacterized protein</fullName>
    </submittedName>
</protein>
<feature type="compositionally biased region" description="Basic and acidic residues" evidence="1">
    <location>
        <begin position="153"/>
        <end position="163"/>
    </location>
</feature>
<evidence type="ECO:0000256" key="1">
    <source>
        <dbReference type="SAM" id="MobiDB-lite"/>
    </source>
</evidence>
<proteinExistence type="predicted"/>
<keyword evidence="3" id="KW-1185">Reference proteome</keyword>
<feature type="region of interest" description="Disordered" evidence="1">
    <location>
        <begin position="61"/>
        <end position="404"/>
    </location>
</feature>
<feature type="region of interest" description="Disordered" evidence="1">
    <location>
        <begin position="1"/>
        <end position="49"/>
    </location>
</feature>
<feature type="compositionally biased region" description="Gly residues" evidence="1">
    <location>
        <begin position="378"/>
        <end position="394"/>
    </location>
</feature>
<organism evidence="2 3">
    <name type="scientific">Extremus antarcticus</name>
    <dbReference type="NCBI Taxonomy" id="702011"/>
    <lineage>
        <taxon>Eukaryota</taxon>
        <taxon>Fungi</taxon>
        <taxon>Dikarya</taxon>
        <taxon>Ascomycota</taxon>
        <taxon>Pezizomycotina</taxon>
        <taxon>Dothideomycetes</taxon>
        <taxon>Dothideomycetidae</taxon>
        <taxon>Mycosphaerellales</taxon>
        <taxon>Extremaceae</taxon>
        <taxon>Extremus</taxon>
    </lineage>
</organism>
<dbReference type="EMBL" id="JAWDJX010000001">
    <property type="protein sequence ID" value="KAK3058679.1"/>
    <property type="molecule type" value="Genomic_DNA"/>
</dbReference>
<dbReference type="Proteomes" id="UP001271007">
    <property type="component" value="Unassembled WGS sequence"/>
</dbReference>
<name>A0AAJ0LXD0_9PEZI</name>
<feature type="compositionally biased region" description="Gly residues" evidence="1">
    <location>
        <begin position="90"/>
        <end position="104"/>
    </location>
</feature>
<gene>
    <name evidence="2" type="ORF">LTR09_000244</name>
</gene>
<evidence type="ECO:0000313" key="3">
    <source>
        <dbReference type="Proteomes" id="UP001271007"/>
    </source>
</evidence>
<feature type="compositionally biased region" description="Polar residues" evidence="1">
    <location>
        <begin position="213"/>
        <end position="224"/>
    </location>
</feature>
<comment type="caution">
    <text evidence="2">The sequence shown here is derived from an EMBL/GenBank/DDBJ whole genome shotgun (WGS) entry which is preliminary data.</text>
</comment>
<reference evidence="2" key="1">
    <citation type="submission" date="2023-04" db="EMBL/GenBank/DDBJ databases">
        <title>Black Yeasts Isolated from many extreme environments.</title>
        <authorList>
            <person name="Coleine C."/>
            <person name="Stajich J.E."/>
            <person name="Selbmann L."/>
        </authorList>
    </citation>
    <scope>NUCLEOTIDE SEQUENCE</scope>
    <source>
        <strain evidence="2">CCFEE 5312</strain>
    </source>
</reference>
<evidence type="ECO:0000313" key="2">
    <source>
        <dbReference type="EMBL" id="KAK3058679.1"/>
    </source>
</evidence>
<sequence length="404" mass="42531">MSFYDNGAPWSAAPRQPSWEQPPPPSRSGTGSSMSQQLEPNAFAAQFEEIDRATDNLVRSGKWFPGAMQPMGGMPARRESIPAVQRGYDYGSGGDPRMGGGGPGPSRAPSMSEYDGGRPGSAGLQGYYQGQRAPGGRQSEAEQMLQAKRRMAAQREKELRNYHQEQQYNRAVSGGKSDRAMSPNTMSEDDRRELIARQHRALYGDNASLYGSEGSNSRPQSQDVRASIPDRSGSPMAFNPYGAHPQQNAEGAVQMPPRDHGNSTASPVSSQQTQQPFTLMSDAQQSSRTSNSSPTESPPPGQNQKNAPPGVAPIGTRPAQAPGSAGGLNKRSTTPLTPSSLSYGFSADAQNAPSAAPGLKDERSTSAASNPAADKGVSGLGGWGGDRGPWGGKSGLAVQPSVWG</sequence>
<feature type="compositionally biased region" description="Polar residues" evidence="1">
    <location>
        <begin position="262"/>
        <end position="285"/>
    </location>
</feature>
<dbReference type="AlphaFoldDB" id="A0AAJ0LXD0"/>
<feature type="compositionally biased region" description="Low complexity" evidence="1">
    <location>
        <begin position="286"/>
        <end position="295"/>
    </location>
</feature>
<accession>A0AAJ0LXD0</accession>
<feature type="compositionally biased region" description="Low complexity" evidence="1">
    <location>
        <begin position="332"/>
        <end position="342"/>
    </location>
</feature>